<dbReference type="EMBL" id="AMFJ01034177">
    <property type="protein sequence ID" value="EKD30037.1"/>
    <property type="molecule type" value="Genomic_DNA"/>
</dbReference>
<feature type="transmembrane region" description="Helical" evidence="1">
    <location>
        <begin position="149"/>
        <end position="167"/>
    </location>
</feature>
<proteinExistence type="predicted"/>
<name>K1XXY3_9BACT</name>
<protein>
    <recommendedName>
        <fullName evidence="3">EamA domain-containing protein</fullName>
    </recommendedName>
</protein>
<keyword evidence="1" id="KW-0812">Transmembrane</keyword>
<keyword evidence="1" id="KW-1133">Transmembrane helix</keyword>
<evidence type="ECO:0008006" key="3">
    <source>
        <dbReference type="Google" id="ProtNLM"/>
    </source>
</evidence>
<reference evidence="2" key="1">
    <citation type="journal article" date="2012" name="Science">
        <title>Fermentation, hydrogen, and sulfur metabolism in multiple uncultivated bacterial phyla.</title>
        <authorList>
            <person name="Wrighton K.C."/>
            <person name="Thomas B.C."/>
            <person name="Sharon I."/>
            <person name="Miller C.S."/>
            <person name="Castelle C.J."/>
            <person name="VerBerkmoes N.C."/>
            <person name="Wilkins M.J."/>
            <person name="Hettich R.L."/>
            <person name="Lipton M.S."/>
            <person name="Williams K.H."/>
            <person name="Long P.E."/>
            <person name="Banfield J.F."/>
        </authorList>
    </citation>
    <scope>NUCLEOTIDE SEQUENCE [LARGE SCALE GENOMIC DNA]</scope>
</reference>
<comment type="caution">
    <text evidence="2">The sequence shown here is derived from an EMBL/GenBank/DDBJ whole genome shotgun (WGS) entry which is preliminary data.</text>
</comment>
<feature type="transmembrane region" description="Helical" evidence="1">
    <location>
        <begin position="235"/>
        <end position="256"/>
    </location>
</feature>
<gene>
    <name evidence="2" type="ORF">ACD_78C00177G0005</name>
</gene>
<evidence type="ECO:0000256" key="1">
    <source>
        <dbReference type="SAM" id="Phobius"/>
    </source>
</evidence>
<feature type="transmembrane region" description="Helical" evidence="1">
    <location>
        <begin position="173"/>
        <end position="194"/>
    </location>
</feature>
<organism evidence="2">
    <name type="scientific">uncultured bacterium</name>
    <name type="common">gcode 4</name>
    <dbReference type="NCBI Taxonomy" id="1234023"/>
    <lineage>
        <taxon>Bacteria</taxon>
        <taxon>environmental samples</taxon>
    </lineage>
</organism>
<feature type="transmembrane region" description="Helical" evidence="1">
    <location>
        <begin position="93"/>
        <end position="112"/>
    </location>
</feature>
<feature type="transmembrane region" description="Helical" evidence="1">
    <location>
        <begin position="265"/>
        <end position="281"/>
    </location>
</feature>
<feature type="transmembrane region" description="Helical" evidence="1">
    <location>
        <begin position="62"/>
        <end position="81"/>
    </location>
</feature>
<feature type="transmembrane region" description="Helical" evidence="1">
    <location>
        <begin position="214"/>
        <end position="229"/>
    </location>
</feature>
<keyword evidence="1" id="KW-0472">Membrane</keyword>
<sequence length="282" mass="33314">MLWAIINTFLDSIADIFYKKALSISSIKPMVFQFAAELLSLPVVAILSFIFDFHFWLFLDPIILGGFVLTTIFFVLSNNIWQYLYKNEKLSSLLPYFKINSFIVVILGFLFFKDASLVSFLICVWAIILTTIFSIDFKNHVIPKNFSKIILHEVFKTMEFLISIYILKTITSLEFVILYQVYYVVIIFFVILFLKEFGEFKKINKNIIKYRSSAYVFWFTSYFIDIFLLKEYGVIMLTLFWFFCSTLSITLAYFFLKETPEKKDILLGLFVTVLAGVWYYFK</sequence>
<feature type="transmembrane region" description="Helical" evidence="1">
    <location>
        <begin position="118"/>
        <end position="137"/>
    </location>
</feature>
<accession>K1XXY3</accession>
<feature type="transmembrane region" description="Helical" evidence="1">
    <location>
        <begin position="34"/>
        <end position="56"/>
    </location>
</feature>
<dbReference type="AlphaFoldDB" id="K1XXY3"/>
<evidence type="ECO:0000313" key="2">
    <source>
        <dbReference type="EMBL" id="EKD30037.1"/>
    </source>
</evidence>